<organism evidence="1 2">
    <name type="scientific">Mesorhizobium jarvisii</name>
    <dbReference type="NCBI Taxonomy" id="1777867"/>
    <lineage>
        <taxon>Bacteria</taxon>
        <taxon>Pseudomonadati</taxon>
        <taxon>Pseudomonadota</taxon>
        <taxon>Alphaproteobacteria</taxon>
        <taxon>Hyphomicrobiales</taxon>
        <taxon>Phyllobacteriaceae</taxon>
        <taxon>Mesorhizobium</taxon>
    </lineage>
</organism>
<dbReference type="AlphaFoldDB" id="A0A6M7TKA2"/>
<comment type="caution">
    <text evidence="1">The sequence shown here is derived from an EMBL/GenBank/DDBJ whole genome shotgun (WGS) entry which is preliminary data.</text>
</comment>
<evidence type="ECO:0000313" key="1">
    <source>
        <dbReference type="EMBL" id="RJT31117.1"/>
    </source>
</evidence>
<dbReference type="EMBL" id="QZXA01000009">
    <property type="protein sequence ID" value="RJT31117.1"/>
    <property type="molecule type" value="Genomic_DNA"/>
</dbReference>
<evidence type="ECO:0000313" key="2">
    <source>
        <dbReference type="Proteomes" id="UP000275530"/>
    </source>
</evidence>
<proteinExistence type="predicted"/>
<name>A0A6M7TKA2_9HYPH</name>
<reference evidence="1 2" key="1">
    <citation type="submission" date="2018-09" db="EMBL/GenBank/DDBJ databases">
        <title>Mesorhizobium carmichaelinearum sp. nov. isolated from Carmichaelinea spp. root nodules in New Zealand.</title>
        <authorList>
            <person name="De Meyer S.E."/>
        </authorList>
    </citation>
    <scope>NUCLEOTIDE SEQUENCE [LARGE SCALE GENOMIC DNA]</scope>
    <source>
        <strain evidence="1 2">LMG 28313</strain>
    </source>
</reference>
<gene>
    <name evidence="1" type="ORF">D3242_22925</name>
</gene>
<dbReference type="Proteomes" id="UP000275530">
    <property type="component" value="Unassembled WGS sequence"/>
</dbReference>
<dbReference type="RefSeq" id="WP_064982693.1">
    <property type="nucleotide sequence ID" value="NZ_CP033507.1"/>
</dbReference>
<protein>
    <submittedName>
        <fullName evidence="1">Uncharacterized protein</fullName>
    </submittedName>
</protein>
<accession>A0A6M7TKA2</accession>
<keyword evidence="2" id="KW-1185">Reference proteome</keyword>
<sequence>MVKNRAELVAARIAGVLAVLVFFAWISRGESQIKDGEWHFYAPSDPVVVSDGTEVAGSPIMSRWNGSAWEYRHMTQDEEIAFNDLIGGPPMPTPSRP</sequence>